<dbReference type="InterPro" id="IPR050155">
    <property type="entry name" value="HAD-like_hydrolase_sf"/>
</dbReference>
<gene>
    <name evidence="1" type="ORF">Q4490_01250</name>
</gene>
<dbReference type="AlphaFoldDB" id="A0AAW7XFX9"/>
<dbReference type="GO" id="GO:0008967">
    <property type="term" value="F:phosphoglycolate phosphatase activity"/>
    <property type="evidence" value="ECO:0007669"/>
    <property type="project" value="TreeGrafter"/>
</dbReference>
<dbReference type="EMBL" id="JAUOPG010000001">
    <property type="protein sequence ID" value="MDO6452179.1"/>
    <property type="molecule type" value="Genomic_DNA"/>
</dbReference>
<dbReference type="RefSeq" id="WP_215151856.1">
    <property type="nucleotide sequence ID" value="NZ_JAHHDZ010000012.1"/>
</dbReference>
<dbReference type="Gene3D" id="3.40.50.1000">
    <property type="entry name" value="HAD superfamily/HAD-like"/>
    <property type="match status" value="1"/>
</dbReference>
<dbReference type="GO" id="GO:0006281">
    <property type="term" value="P:DNA repair"/>
    <property type="evidence" value="ECO:0007669"/>
    <property type="project" value="TreeGrafter"/>
</dbReference>
<dbReference type="Gene3D" id="1.10.150.240">
    <property type="entry name" value="Putative phosphatase, domain 2"/>
    <property type="match status" value="1"/>
</dbReference>
<dbReference type="GO" id="GO:0005829">
    <property type="term" value="C:cytosol"/>
    <property type="evidence" value="ECO:0007669"/>
    <property type="project" value="TreeGrafter"/>
</dbReference>
<dbReference type="PANTHER" id="PTHR43434">
    <property type="entry name" value="PHOSPHOGLYCOLATE PHOSPHATASE"/>
    <property type="match status" value="1"/>
</dbReference>
<dbReference type="NCBIfam" id="TIGR01549">
    <property type="entry name" value="HAD-SF-IA-v1"/>
    <property type="match status" value="1"/>
</dbReference>
<reference evidence="1" key="1">
    <citation type="submission" date="2023-07" db="EMBL/GenBank/DDBJ databases">
        <title>Genome content predicts the carbon catabolic preferences of heterotrophic bacteria.</title>
        <authorList>
            <person name="Gralka M."/>
        </authorList>
    </citation>
    <scope>NUCLEOTIDE SEQUENCE</scope>
    <source>
        <strain evidence="1">I2M16</strain>
    </source>
</reference>
<keyword evidence="1" id="KW-0378">Hydrolase</keyword>
<dbReference type="InterPro" id="IPR041492">
    <property type="entry name" value="HAD_2"/>
</dbReference>
<dbReference type="SUPFAM" id="SSF56784">
    <property type="entry name" value="HAD-like"/>
    <property type="match status" value="1"/>
</dbReference>
<organism evidence="1 2">
    <name type="scientific">Neptunomonas phycophila</name>
    <dbReference type="NCBI Taxonomy" id="1572645"/>
    <lineage>
        <taxon>Bacteria</taxon>
        <taxon>Pseudomonadati</taxon>
        <taxon>Pseudomonadota</taxon>
        <taxon>Gammaproteobacteria</taxon>
        <taxon>Oceanospirillales</taxon>
        <taxon>Oceanospirillaceae</taxon>
        <taxon>Neptunomonas</taxon>
    </lineage>
</organism>
<dbReference type="InterPro" id="IPR023214">
    <property type="entry name" value="HAD_sf"/>
</dbReference>
<dbReference type="SFLD" id="SFLDG01135">
    <property type="entry name" value="C1.5.6:_HAD__Beta-PGM__Phospha"/>
    <property type="match status" value="1"/>
</dbReference>
<name>A0AAW7XFX9_9GAMM</name>
<dbReference type="SFLD" id="SFLDS00003">
    <property type="entry name" value="Haloacid_Dehalogenase"/>
    <property type="match status" value="1"/>
</dbReference>
<protein>
    <submittedName>
        <fullName evidence="1">HAD-IA family hydrolase</fullName>
    </submittedName>
</protein>
<dbReference type="SFLD" id="SFLDG01129">
    <property type="entry name" value="C1.5:_HAD__Beta-PGM__Phosphata"/>
    <property type="match status" value="1"/>
</dbReference>
<sequence length="219" mass="24620">MYSLLIFDWDGTIIDSTGRIISSMQSAALEVGLNKPSEDTVREIIGLGLPEALQAMFPAITPRESDLMRERYAYHYIEGDSTPTALFPYVRETLENLRAKGYRLAVATGKNRRGLDRVLAQTELGHLFEITRCADETTSKPDPHMLHEILEQTGVAPEAAIMVGDTEFDMDMGRRAGVGRVAVSYGAHHIDRLYQYDPLLSMHHFNELEHWLTKKGDLA</sequence>
<evidence type="ECO:0000313" key="1">
    <source>
        <dbReference type="EMBL" id="MDO6452179.1"/>
    </source>
</evidence>
<dbReference type="InterPro" id="IPR036412">
    <property type="entry name" value="HAD-like_sf"/>
</dbReference>
<dbReference type="FunFam" id="3.40.50.1000:FF:000022">
    <property type="entry name" value="Phosphoglycolate phosphatase"/>
    <property type="match status" value="1"/>
</dbReference>
<accession>A0AAW7XFX9</accession>
<dbReference type="InterPro" id="IPR023198">
    <property type="entry name" value="PGP-like_dom2"/>
</dbReference>
<dbReference type="InterPro" id="IPR006439">
    <property type="entry name" value="HAD-SF_hydro_IA"/>
</dbReference>
<dbReference type="NCBIfam" id="TIGR01509">
    <property type="entry name" value="HAD-SF-IA-v3"/>
    <property type="match status" value="1"/>
</dbReference>
<dbReference type="Proteomes" id="UP001169862">
    <property type="component" value="Unassembled WGS sequence"/>
</dbReference>
<dbReference type="Pfam" id="PF13419">
    <property type="entry name" value="HAD_2"/>
    <property type="match status" value="1"/>
</dbReference>
<comment type="caution">
    <text evidence="1">The sequence shown here is derived from an EMBL/GenBank/DDBJ whole genome shotgun (WGS) entry which is preliminary data.</text>
</comment>
<proteinExistence type="predicted"/>
<evidence type="ECO:0000313" key="2">
    <source>
        <dbReference type="Proteomes" id="UP001169862"/>
    </source>
</evidence>
<dbReference type="PANTHER" id="PTHR43434:SF24">
    <property type="entry name" value="HYDROLASE-RELATED"/>
    <property type="match status" value="1"/>
</dbReference>